<comment type="similarity">
    <text evidence="1">Belongs to the MoaB/Mog family.</text>
</comment>
<proteinExistence type="inferred from homology"/>
<dbReference type="STRING" id="679901.Mzhil_1828"/>
<dbReference type="HOGENOM" id="CLU_077358_2_3_2"/>
<dbReference type="GeneID" id="10823471"/>
<dbReference type="PANTHER" id="PTHR43232:SF2">
    <property type="entry name" value="MOLYBDENUM COFACTOR BIOSYNTHESIS PROTEIN B"/>
    <property type="match status" value="1"/>
</dbReference>
<dbReference type="Gene3D" id="3.40.980.10">
    <property type="entry name" value="MoaB/Mog-like domain"/>
    <property type="match status" value="1"/>
</dbReference>
<evidence type="ECO:0000313" key="5">
    <source>
        <dbReference type="Proteomes" id="UP000006622"/>
    </source>
</evidence>
<dbReference type="RefSeq" id="WP_013899099.1">
    <property type="nucleotide sequence ID" value="NC_015676.1"/>
</dbReference>
<keyword evidence="2" id="KW-0501">Molybdenum cofactor biosynthesis</keyword>
<dbReference type="GO" id="GO:0005829">
    <property type="term" value="C:cytosol"/>
    <property type="evidence" value="ECO:0007669"/>
    <property type="project" value="TreeGrafter"/>
</dbReference>
<dbReference type="EMBL" id="CP002101">
    <property type="protein sequence ID" value="AEH61663.1"/>
    <property type="molecule type" value="Genomic_DNA"/>
</dbReference>
<reference evidence="4 5" key="1">
    <citation type="submission" date="2010-07" db="EMBL/GenBank/DDBJ databases">
        <title>The complete genome of Methanosalsum zhilinae DSM 4017.</title>
        <authorList>
            <consortium name="US DOE Joint Genome Institute (JGI-PGF)"/>
            <person name="Lucas S."/>
            <person name="Copeland A."/>
            <person name="Lapidus A."/>
            <person name="Glavina del Rio T."/>
            <person name="Dalin E."/>
            <person name="Tice H."/>
            <person name="Bruce D."/>
            <person name="Goodwin L."/>
            <person name="Pitluck S."/>
            <person name="Kyrpides N."/>
            <person name="Mavromatis K."/>
            <person name="Ovchinnikova G."/>
            <person name="Daligault H."/>
            <person name="Detter J.C."/>
            <person name="Han C."/>
            <person name="Tapia R."/>
            <person name="Larimer F."/>
            <person name="Land M."/>
            <person name="Hauser L."/>
            <person name="Markowitz V."/>
            <person name="Cheng J.-F."/>
            <person name="Hugenholtz P."/>
            <person name="Woyke T."/>
            <person name="Wu D."/>
            <person name="Spring S."/>
            <person name="Schueler E."/>
            <person name="Brambilla E."/>
            <person name="Klenk H.-P."/>
            <person name="Eisen J.A."/>
        </authorList>
    </citation>
    <scope>NUCLEOTIDE SEQUENCE [LARGE SCALE GENOMIC DNA]</scope>
    <source>
        <strain evidence="5">DSM 4017 / NBRC 107636 / OCM 62 / WeN5</strain>
    </source>
</reference>
<dbReference type="OrthoDB" id="205337at2157"/>
<evidence type="ECO:0000259" key="3">
    <source>
        <dbReference type="SMART" id="SM00852"/>
    </source>
</evidence>
<dbReference type="KEGG" id="mzh:Mzhil_1828"/>
<dbReference type="PIRSF" id="PIRSF006443">
    <property type="entry name" value="MoaB"/>
    <property type="match status" value="1"/>
</dbReference>
<sequence length="179" mass="19533">MNSPTSDQHRKKSRGKYKFSVITISSSRFQKYGSVSSPDEARDTSGGFLVDYLQEHGMSVIRYILTDDDRSDIIKAVELAMDSGADVIITTGGTGLSPRDLTIESLKPMFDKEMPGFGELFRLRSFDSVGTAVVLTRTTAGIIQGRAVFCLPGSTDACRLGIEIIVPEAGHIIKHSRTN</sequence>
<dbReference type="CDD" id="cd00886">
    <property type="entry name" value="MogA_MoaB"/>
    <property type="match status" value="1"/>
</dbReference>
<dbReference type="GO" id="GO:0006777">
    <property type="term" value="P:Mo-molybdopterin cofactor biosynthetic process"/>
    <property type="evidence" value="ECO:0007669"/>
    <property type="project" value="UniProtKB-KW"/>
</dbReference>
<dbReference type="AlphaFoldDB" id="F7XQR2"/>
<dbReference type="InterPro" id="IPR001453">
    <property type="entry name" value="MoaB/Mog_dom"/>
</dbReference>
<dbReference type="SMART" id="SM00852">
    <property type="entry name" value="MoCF_biosynth"/>
    <property type="match status" value="1"/>
</dbReference>
<dbReference type="NCBIfam" id="TIGR00177">
    <property type="entry name" value="molyb_syn"/>
    <property type="match status" value="1"/>
</dbReference>
<evidence type="ECO:0000313" key="4">
    <source>
        <dbReference type="EMBL" id="AEH61663.1"/>
    </source>
</evidence>
<accession>F7XQR2</accession>
<feature type="domain" description="MoaB/Mog" evidence="3">
    <location>
        <begin position="20"/>
        <end position="172"/>
    </location>
</feature>
<dbReference type="InterPro" id="IPR008284">
    <property type="entry name" value="MoCF_biosynth_CS"/>
</dbReference>
<dbReference type="PANTHER" id="PTHR43232">
    <property type="entry name" value="MOLYBDENUM COFACTOR BIOSYNTHESIS PROTEIN B"/>
    <property type="match status" value="1"/>
</dbReference>
<organism evidence="4 5">
    <name type="scientific">Methanosalsum zhilinae (strain DSM 4017 / NBRC 107636 / OCM 62 / WeN5)</name>
    <name type="common">Methanohalophilus zhilinae</name>
    <dbReference type="NCBI Taxonomy" id="679901"/>
    <lineage>
        <taxon>Archaea</taxon>
        <taxon>Methanobacteriati</taxon>
        <taxon>Methanobacteriota</taxon>
        <taxon>Stenosarchaea group</taxon>
        <taxon>Methanomicrobia</taxon>
        <taxon>Methanosarcinales</taxon>
        <taxon>Methanosarcinaceae</taxon>
        <taxon>Methanosalsum</taxon>
    </lineage>
</organism>
<dbReference type="InterPro" id="IPR012245">
    <property type="entry name" value="MoaB"/>
</dbReference>
<name>F7XQR2_METZD</name>
<dbReference type="PROSITE" id="PS01078">
    <property type="entry name" value="MOCF_BIOSYNTHESIS_1"/>
    <property type="match status" value="1"/>
</dbReference>
<dbReference type="SUPFAM" id="SSF53218">
    <property type="entry name" value="Molybdenum cofactor biosynthesis proteins"/>
    <property type="match status" value="1"/>
</dbReference>
<protein>
    <submittedName>
        <fullName evidence="4">Molybdenum cofactor synthesis domain protein</fullName>
    </submittedName>
</protein>
<dbReference type="Pfam" id="PF00994">
    <property type="entry name" value="MoCF_biosynth"/>
    <property type="match status" value="1"/>
</dbReference>
<keyword evidence="5" id="KW-1185">Reference proteome</keyword>
<evidence type="ECO:0000256" key="2">
    <source>
        <dbReference type="ARBA" id="ARBA00023150"/>
    </source>
</evidence>
<gene>
    <name evidence="4" type="ordered locus">Mzhil_1828</name>
</gene>
<dbReference type="Proteomes" id="UP000006622">
    <property type="component" value="Chromosome"/>
</dbReference>
<evidence type="ECO:0000256" key="1">
    <source>
        <dbReference type="ARBA" id="ARBA00006112"/>
    </source>
</evidence>
<dbReference type="InterPro" id="IPR036425">
    <property type="entry name" value="MoaB/Mog-like_dom_sf"/>
</dbReference>